<feature type="signal peptide" evidence="1">
    <location>
        <begin position="1"/>
        <end position="20"/>
    </location>
</feature>
<dbReference type="InterPro" id="IPR024618">
    <property type="entry name" value="DUF3857"/>
</dbReference>
<feature type="domain" description="DUF3857" evidence="2">
    <location>
        <begin position="55"/>
        <end position="215"/>
    </location>
</feature>
<dbReference type="Gene3D" id="2.60.120.1130">
    <property type="match status" value="1"/>
</dbReference>
<sequence length="632" mass="72820">MDKYLLLCLCFCLTVWASRADVNYRASIIDDGLRMNALSVVRNNETVLEIKSDKKAIYKESRAVTILEPEGKAAADFIFLSSSTSKLAKFTATIYDRMGEPVLKENKKKLLIEPCMPDKKNSSLVLYRYVPKPSSYPYTIVYEWEVIYAGTPQKIPLFMPQKQKAQAVERADYTIIAPPTYDFKHVAFNIFEDYTQSTTDKVKMHIFKMRNLPAIPDSPYSLSLSELAPHIMMLPIGNEEESGDLNDWAAYAQWYYKKLKDMASLSDEQRNKISVLANTAHSEQEKFRVLRDSMAVTQPYNLFEWYSGDLPLAPVSDLPYFRQLDSRMLAMYWWAVLREAGMDVEYVLTSRQGENLAETPNRHQLDYALLRIKCGEDSIWLDGGDTIVEKGYLRSMLRGHDMLVIGESTNEIFRLPLFPDTANRQTSYNRIVVESSGMTKMDLQLRSYGMCYETMRPLLIKPLRMRKQAFSDMLAHPMNIGQMSLVETVGENPDILLHTQMSNGYFTDYVGSTLFMSPNVLRNGFPDVLPVYRRMGDDVFVKEGFTYVDTMEIIIPENYEIDLFPNDRIIDSEYGTFSMHTELLPNGAIIIHKLLLRGGRYSASAYDDFMRFCVRVSDAYAEKLYMRPQRKR</sequence>
<dbReference type="Gene3D" id="2.60.40.3140">
    <property type="match status" value="1"/>
</dbReference>
<dbReference type="Pfam" id="PF12969">
    <property type="entry name" value="DUF3857"/>
    <property type="match status" value="1"/>
</dbReference>
<reference evidence="3" key="2">
    <citation type="journal article" date="2021" name="PeerJ">
        <title>Extensive microbial diversity within the chicken gut microbiome revealed by metagenomics and culture.</title>
        <authorList>
            <person name="Gilroy R."/>
            <person name="Ravi A."/>
            <person name="Getino M."/>
            <person name="Pursley I."/>
            <person name="Horton D.L."/>
            <person name="Alikhan N.F."/>
            <person name="Baker D."/>
            <person name="Gharbi K."/>
            <person name="Hall N."/>
            <person name="Watson M."/>
            <person name="Adriaenssens E.M."/>
            <person name="Foster-Nyarko E."/>
            <person name="Jarju S."/>
            <person name="Secka A."/>
            <person name="Antonio M."/>
            <person name="Oren A."/>
            <person name="Chaudhuri R.R."/>
            <person name="La Ragione R."/>
            <person name="Hildebrand F."/>
            <person name="Pallen M.J."/>
        </authorList>
    </citation>
    <scope>NUCLEOTIDE SEQUENCE</scope>
    <source>
        <strain evidence="3">G3-3990</strain>
    </source>
</reference>
<evidence type="ECO:0000313" key="4">
    <source>
        <dbReference type="Proteomes" id="UP000823641"/>
    </source>
</evidence>
<dbReference type="AlphaFoldDB" id="A0A9D9HUS3"/>
<dbReference type="EMBL" id="JADIMG010000079">
    <property type="protein sequence ID" value="MBO8460268.1"/>
    <property type="molecule type" value="Genomic_DNA"/>
</dbReference>
<organism evidence="3 4">
    <name type="scientific">Candidatus Gallipaludibacter merdavium</name>
    <dbReference type="NCBI Taxonomy" id="2840839"/>
    <lineage>
        <taxon>Bacteria</taxon>
        <taxon>Pseudomonadati</taxon>
        <taxon>Bacteroidota</taxon>
        <taxon>Bacteroidia</taxon>
        <taxon>Bacteroidales</taxon>
        <taxon>Candidatus Gallipaludibacter</taxon>
    </lineage>
</organism>
<gene>
    <name evidence="3" type="ORF">IAA73_08055</name>
</gene>
<evidence type="ECO:0000259" key="2">
    <source>
        <dbReference type="Pfam" id="PF12969"/>
    </source>
</evidence>
<name>A0A9D9HUS3_9BACT</name>
<feature type="chain" id="PRO_5039151353" evidence="1">
    <location>
        <begin position="21"/>
        <end position="632"/>
    </location>
</feature>
<proteinExistence type="predicted"/>
<reference evidence="3" key="1">
    <citation type="submission" date="2020-10" db="EMBL/GenBank/DDBJ databases">
        <authorList>
            <person name="Gilroy R."/>
        </authorList>
    </citation>
    <scope>NUCLEOTIDE SEQUENCE</scope>
    <source>
        <strain evidence="3">G3-3990</strain>
    </source>
</reference>
<evidence type="ECO:0000256" key="1">
    <source>
        <dbReference type="SAM" id="SignalP"/>
    </source>
</evidence>
<keyword evidence="1" id="KW-0732">Signal</keyword>
<dbReference type="Proteomes" id="UP000823641">
    <property type="component" value="Unassembled WGS sequence"/>
</dbReference>
<comment type="caution">
    <text evidence="3">The sequence shown here is derived from an EMBL/GenBank/DDBJ whole genome shotgun (WGS) entry which is preliminary data.</text>
</comment>
<evidence type="ECO:0000313" key="3">
    <source>
        <dbReference type="EMBL" id="MBO8460268.1"/>
    </source>
</evidence>
<accession>A0A9D9HUS3</accession>
<protein>
    <submittedName>
        <fullName evidence="3">DUF3857 domain-containing protein</fullName>
    </submittedName>
</protein>